<comment type="caution">
    <text evidence="2">The sequence shown here is derived from an EMBL/GenBank/DDBJ whole genome shotgun (WGS) entry which is preliminary data.</text>
</comment>
<accession>A0ABR7JPL1</accession>
<protein>
    <submittedName>
        <fullName evidence="2">GGDEF domain-containing protein</fullName>
    </submittedName>
</protein>
<evidence type="ECO:0000313" key="3">
    <source>
        <dbReference type="Proteomes" id="UP000609849"/>
    </source>
</evidence>
<dbReference type="PANTHER" id="PTHR45138:SF9">
    <property type="entry name" value="DIGUANYLATE CYCLASE DGCM-RELATED"/>
    <property type="match status" value="1"/>
</dbReference>
<dbReference type="RefSeq" id="WP_153971676.1">
    <property type="nucleotide sequence ID" value="NZ_JACRWE010000003.1"/>
</dbReference>
<dbReference type="Pfam" id="PF00990">
    <property type="entry name" value="GGDEF"/>
    <property type="match status" value="1"/>
</dbReference>
<dbReference type="CDD" id="cd01949">
    <property type="entry name" value="GGDEF"/>
    <property type="match status" value="1"/>
</dbReference>
<dbReference type="InterPro" id="IPR000160">
    <property type="entry name" value="GGDEF_dom"/>
</dbReference>
<evidence type="ECO:0000313" key="2">
    <source>
        <dbReference type="EMBL" id="MBC5996856.1"/>
    </source>
</evidence>
<dbReference type="PROSITE" id="PS50887">
    <property type="entry name" value="GGDEF"/>
    <property type="match status" value="1"/>
</dbReference>
<dbReference type="EMBL" id="JACRWE010000003">
    <property type="protein sequence ID" value="MBC5996856.1"/>
    <property type="molecule type" value="Genomic_DNA"/>
</dbReference>
<dbReference type="PANTHER" id="PTHR45138">
    <property type="entry name" value="REGULATORY COMPONENTS OF SENSORY TRANSDUCTION SYSTEM"/>
    <property type="match status" value="1"/>
</dbReference>
<dbReference type="SMART" id="SM00267">
    <property type="entry name" value="GGDEF"/>
    <property type="match status" value="1"/>
</dbReference>
<dbReference type="SUPFAM" id="SSF55073">
    <property type="entry name" value="Nucleotide cyclase"/>
    <property type="match status" value="1"/>
</dbReference>
<sequence>MNLPKNNIKILDNIFMIQRIVDPQEKKVIELESTLKAFGSHKCFDFWKSGASCPNCISMRALNENSSFSKLESLNDKLYMIIAAPLNINNKTYILELIKDVTNDTLFSNYKDKTIEELKYEINKLNMLVVTDELTSIYNLRYLNENLPVALNHLSLPDYSVSIIILDIDKFKLINDTYGHLCGDYIIKEFANLINSYINKIGGWACRYGGDEFICVIENISEKDTYDKIYSFKRILKNTSFIYQDNEIHITCSYGIANLSNENITLTEALNLVDSRLYESKKTRDTIS</sequence>
<dbReference type="NCBIfam" id="TIGR00254">
    <property type="entry name" value="GGDEF"/>
    <property type="match status" value="1"/>
</dbReference>
<feature type="domain" description="GGDEF" evidence="1">
    <location>
        <begin position="159"/>
        <end position="288"/>
    </location>
</feature>
<evidence type="ECO:0000259" key="1">
    <source>
        <dbReference type="PROSITE" id="PS50887"/>
    </source>
</evidence>
<organism evidence="2 3">
    <name type="scientific">Romboutsia faecis</name>
    <dbReference type="NCBI Taxonomy" id="2764597"/>
    <lineage>
        <taxon>Bacteria</taxon>
        <taxon>Bacillati</taxon>
        <taxon>Bacillota</taxon>
        <taxon>Clostridia</taxon>
        <taxon>Peptostreptococcales</taxon>
        <taxon>Peptostreptococcaceae</taxon>
        <taxon>Romboutsia</taxon>
    </lineage>
</organism>
<dbReference type="InterPro" id="IPR050469">
    <property type="entry name" value="Diguanylate_Cyclase"/>
</dbReference>
<keyword evidence="3" id="KW-1185">Reference proteome</keyword>
<dbReference type="Gene3D" id="3.30.70.270">
    <property type="match status" value="1"/>
</dbReference>
<dbReference type="InterPro" id="IPR029787">
    <property type="entry name" value="Nucleotide_cyclase"/>
</dbReference>
<dbReference type="Proteomes" id="UP000609849">
    <property type="component" value="Unassembled WGS sequence"/>
</dbReference>
<name>A0ABR7JPL1_9FIRM</name>
<proteinExistence type="predicted"/>
<reference evidence="2 3" key="1">
    <citation type="submission" date="2020-08" db="EMBL/GenBank/DDBJ databases">
        <authorList>
            <person name="Liu C."/>
            <person name="Sun Q."/>
        </authorList>
    </citation>
    <scope>NUCLEOTIDE SEQUENCE [LARGE SCALE GENOMIC DNA]</scope>
    <source>
        <strain evidence="2 3">NSJ-18</strain>
    </source>
</reference>
<dbReference type="InterPro" id="IPR043128">
    <property type="entry name" value="Rev_trsase/Diguanyl_cyclase"/>
</dbReference>
<gene>
    <name evidence="2" type="ORF">H8923_08795</name>
</gene>